<evidence type="ECO:0000256" key="6">
    <source>
        <dbReference type="ARBA" id="ARBA00022989"/>
    </source>
</evidence>
<proteinExistence type="inferred from homology"/>
<evidence type="ECO:0000313" key="9">
    <source>
        <dbReference type="EMBL" id="MQL73091.1"/>
    </source>
</evidence>
<evidence type="ECO:0000256" key="3">
    <source>
        <dbReference type="ARBA" id="ARBA00022676"/>
    </source>
</evidence>
<comment type="similarity">
    <text evidence="2 8">Belongs to the glycosyltransferase 92 family.</text>
</comment>
<accession>A0A843TPW7</accession>
<organism evidence="9 10">
    <name type="scientific">Colocasia esculenta</name>
    <name type="common">Wild taro</name>
    <name type="synonym">Arum esculentum</name>
    <dbReference type="NCBI Taxonomy" id="4460"/>
    <lineage>
        <taxon>Eukaryota</taxon>
        <taxon>Viridiplantae</taxon>
        <taxon>Streptophyta</taxon>
        <taxon>Embryophyta</taxon>
        <taxon>Tracheophyta</taxon>
        <taxon>Spermatophyta</taxon>
        <taxon>Magnoliopsida</taxon>
        <taxon>Liliopsida</taxon>
        <taxon>Araceae</taxon>
        <taxon>Aroideae</taxon>
        <taxon>Colocasieae</taxon>
        <taxon>Colocasia</taxon>
    </lineage>
</organism>
<dbReference type="OrthoDB" id="2526284at2759"/>
<dbReference type="Pfam" id="PF01697">
    <property type="entry name" value="Glyco_transf_92"/>
    <property type="match status" value="1"/>
</dbReference>
<sequence>MEKKKRRHKKLQTAALAAGILVVLFFSFHRHLSRELLTGATPASASTTTVYNIHTQYHHHVIIEQGPQTGGSSLPVRVSTDMPPAVADGVLFPDWEALLLLRPSGDHRSPSPSDGSLYCLFHNGAKSPAFFSGVIPSSRRGTYRCALPASVRRRLPFYVPRLVSSDGGGALDALQKAGPPRELLRWNFLVYETFSTNSDLIVFAKGVNNRQGVDRPAEDLRCVFYVPNATVPAVRTSVRSSSQEVFRCPHPDEQSLAPLLTASAEVGESVRISLEIVGGEPGSGKNRAVPSVADYRPRAPPAHDKAPEEGSSLLCACTMVFNVAKFLREWVVYHSRLGVDGFILYDNGSEDGLDQAIAVLKRQGFNVTSQLWLWPKTQEAGFSHCAAASHGRCEWMMYLDVDEFAFSPSWGDIPTPSREMLRSFLPPPEDKDTGGRVGQVSMGCYEFGPSNQTAHPAGGVTQGYTCRRRVEERHKSVVRLDAVDPSLHNVVHHFRLREGYRGMAARRNGAMVVNHYKYQAWPEFKAKFRRRASAYVVDWTQETNPRSRDRTPGLGFSAVEPPRWAGRFCEVEDTRLRDVVRRWFGRGLDGTSTGDYRMEWEEIR</sequence>
<dbReference type="GO" id="GO:0016757">
    <property type="term" value="F:glycosyltransferase activity"/>
    <property type="evidence" value="ECO:0007669"/>
    <property type="project" value="UniProtKB-UniRule"/>
</dbReference>
<dbReference type="PANTHER" id="PTHR21461:SF69">
    <property type="entry name" value="GLYCOSYLTRANSFERASE FAMILY 92 PROTEIN"/>
    <property type="match status" value="1"/>
</dbReference>
<keyword evidence="6" id="KW-1133">Transmembrane helix</keyword>
<dbReference type="InterPro" id="IPR008166">
    <property type="entry name" value="Glyco_transf_92"/>
</dbReference>
<evidence type="ECO:0000256" key="7">
    <source>
        <dbReference type="ARBA" id="ARBA00023136"/>
    </source>
</evidence>
<protein>
    <recommendedName>
        <fullName evidence="8">Glycosyltransferase family 92 protein</fullName>
        <ecNumber evidence="8">2.4.1.-</ecNumber>
    </recommendedName>
</protein>
<name>A0A843TPW7_COLES</name>
<evidence type="ECO:0000256" key="1">
    <source>
        <dbReference type="ARBA" id="ARBA00004167"/>
    </source>
</evidence>
<evidence type="ECO:0000256" key="4">
    <source>
        <dbReference type="ARBA" id="ARBA00022679"/>
    </source>
</evidence>
<evidence type="ECO:0000256" key="5">
    <source>
        <dbReference type="ARBA" id="ARBA00022692"/>
    </source>
</evidence>
<dbReference type="GO" id="GO:0016020">
    <property type="term" value="C:membrane"/>
    <property type="evidence" value="ECO:0007669"/>
    <property type="project" value="UniProtKB-SubCell"/>
</dbReference>
<keyword evidence="4 8" id="KW-0808">Transferase</keyword>
<gene>
    <name evidence="9" type="ORF">Taro_005464</name>
</gene>
<dbReference type="AlphaFoldDB" id="A0A843TPW7"/>
<evidence type="ECO:0000256" key="2">
    <source>
        <dbReference type="ARBA" id="ARBA00007647"/>
    </source>
</evidence>
<keyword evidence="3 8" id="KW-0328">Glycosyltransferase</keyword>
<comment type="caution">
    <text evidence="9">The sequence shown here is derived from an EMBL/GenBank/DDBJ whole genome shotgun (WGS) entry which is preliminary data.</text>
</comment>
<reference evidence="9" key="1">
    <citation type="submission" date="2017-07" db="EMBL/GenBank/DDBJ databases">
        <title>Taro Niue Genome Assembly and Annotation.</title>
        <authorList>
            <person name="Atibalentja N."/>
            <person name="Keating K."/>
            <person name="Fields C.J."/>
        </authorList>
    </citation>
    <scope>NUCLEOTIDE SEQUENCE</scope>
    <source>
        <strain evidence="9">Niue_2</strain>
        <tissue evidence="9">Leaf</tissue>
    </source>
</reference>
<evidence type="ECO:0000256" key="8">
    <source>
        <dbReference type="RuleBase" id="RU366017"/>
    </source>
</evidence>
<keyword evidence="5" id="KW-0812">Transmembrane</keyword>
<dbReference type="PANTHER" id="PTHR21461">
    <property type="entry name" value="GLYCOSYLTRANSFERASE FAMILY 92 PROTEIN"/>
    <property type="match status" value="1"/>
</dbReference>
<dbReference type="GO" id="GO:0005737">
    <property type="term" value="C:cytoplasm"/>
    <property type="evidence" value="ECO:0007669"/>
    <property type="project" value="TreeGrafter"/>
</dbReference>
<comment type="subcellular location">
    <subcellularLocation>
        <location evidence="1">Membrane</location>
        <topology evidence="1">Single-pass membrane protein</topology>
    </subcellularLocation>
</comment>
<dbReference type="Proteomes" id="UP000652761">
    <property type="component" value="Unassembled WGS sequence"/>
</dbReference>
<dbReference type="EC" id="2.4.1.-" evidence="8"/>
<keyword evidence="7" id="KW-0472">Membrane</keyword>
<keyword evidence="10" id="KW-1185">Reference proteome</keyword>
<dbReference type="EMBL" id="NMUH01000154">
    <property type="protein sequence ID" value="MQL73091.1"/>
    <property type="molecule type" value="Genomic_DNA"/>
</dbReference>
<evidence type="ECO:0000313" key="10">
    <source>
        <dbReference type="Proteomes" id="UP000652761"/>
    </source>
</evidence>